<sequence>MAIKEKFRLPLFMENYVPKRFPSLRGQERRLCKLPQRAIAHTWTYSETHKKSEIEHRLIKIIFTVTSLLNTTTLHPRDSGIAGTDTSISIMFYPSTNCAGTPTLSTELLYDMQYAT</sequence>
<dbReference type="Proteomes" id="UP001590951">
    <property type="component" value="Unassembled WGS sequence"/>
</dbReference>
<keyword evidence="2" id="KW-1185">Reference proteome</keyword>
<reference evidence="1 2" key="1">
    <citation type="submission" date="2024-09" db="EMBL/GenBank/DDBJ databases">
        <title>Rethinking Asexuality: The Enigmatic Case of Functional Sexual Genes in Lepraria (Stereocaulaceae).</title>
        <authorList>
            <person name="Doellman M."/>
            <person name="Sun Y."/>
            <person name="Barcenas-Pena A."/>
            <person name="Lumbsch H.T."/>
            <person name="Grewe F."/>
        </authorList>
    </citation>
    <scope>NUCLEOTIDE SEQUENCE [LARGE SCALE GENOMIC DNA]</scope>
    <source>
        <strain evidence="1 2">Grewe 0041</strain>
    </source>
</reference>
<proteinExistence type="predicted"/>
<accession>A0ABR4AWP7</accession>
<gene>
    <name evidence="1" type="ORF">ABVK25_010362</name>
</gene>
<protein>
    <submittedName>
        <fullName evidence="1">Uncharacterized protein</fullName>
    </submittedName>
</protein>
<comment type="caution">
    <text evidence="1">The sequence shown here is derived from an EMBL/GenBank/DDBJ whole genome shotgun (WGS) entry which is preliminary data.</text>
</comment>
<dbReference type="EMBL" id="JBHFEH010000065">
    <property type="protein sequence ID" value="KAL2049352.1"/>
    <property type="molecule type" value="Genomic_DNA"/>
</dbReference>
<organism evidence="1 2">
    <name type="scientific">Lepraria finkii</name>
    <dbReference type="NCBI Taxonomy" id="1340010"/>
    <lineage>
        <taxon>Eukaryota</taxon>
        <taxon>Fungi</taxon>
        <taxon>Dikarya</taxon>
        <taxon>Ascomycota</taxon>
        <taxon>Pezizomycotina</taxon>
        <taxon>Lecanoromycetes</taxon>
        <taxon>OSLEUM clade</taxon>
        <taxon>Lecanoromycetidae</taxon>
        <taxon>Lecanorales</taxon>
        <taxon>Lecanorineae</taxon>
        <taxon>Stereocaulaceae</taxon>
        <taxon>Lepraria</taxon>
    </lineage>
</organism>
<name>A0ABR4AWP7_9LECA</name>
<evidence type="ECO:0000313" key="1">
    <source>
        <dbReference type="EMBL" id="KAL2049352.1"/>
    </source>
</evidence>
<evidence type="ECO:0000313" key="2">
    <source>
        <dbReference type="Proteomes" id="UP001590951"/>
    </source>
</evidence>